<reference evidence="3" key="1">
    <citation type="submission" date="2020-02" db="EMBL/GenBank/DDBJ databases">
        <authorList>
            <person name="Meier V. D."/>
        </authorList>
    </citation>
    <scope>NUCLEOTIDE SEQUENCE</scope>
    <source>
        <strain evidence="3">AVDCRST_MAG73</strain>
    </source>
</reference>
<protein>
    <recommendedName>
        <fullName evidence="2">Rhodanese domain-containing protein</fullName>
    </recommendedName>
</protein>
<dbReference type="Gene3D" id="3.40.250.10">
    <property type="entry name" value="Rhodanese-like domain"/>
    <property type="match status" value="2"/>
</dbReference>
<evidence type="ECO:0000313" key="3">
    <source>
        <dbReference type="EMBL" id="CAA9543678.1"/>
    </source>
</evidence>
<dbReference type="EMBL" id="CADCWE010000138">
    <property type="protein sequence ID" value="CAA9543678.1"/>
    <property type="molecule type" value="Genomic_DNA"/>
</dbReference>
<dbReference type="SUPFAM" id="SSF52821">
    <property type="entry name" value="Rhodanese/Cell cycle control phosphatase"/>
    <property type="match status" value="2"/>
</dbReference>
<dbReference type="PROSITE" id="PS00380">
    <property type="entry name" value="RHODANESE_1"/>
    <property type="match status" value="1"/>
</dbReference>
<dbReference type="InterPro" id="IPR001763">
    <property type="entry name" value="Rhodanese-like_dom"/>
</dbReference>
<dbReference type="CDD" id="cd01449">
    <property type="entry name" value="TST_Repeat_2"/>
    <property type="match status" value="1"/>
</dbReference>
<dbReference type="PANTHER" id="PTHR43855">
    <property type="entry name" value="THIOSULFATE SULFURTRANSFERASE"/>
    <property type="match status" value="1"/>
</dbReference>
<proteinExistence type="predicted"/>
<dbReference type="Pfam" id="PF00581">
    <property type="entry name" value="Rhodanese"/>
    <property type="match status" value="2"/>
</dbReference>
<dbReference type="InterPro" id="IPR001307">
    <property type="entry name" value="Thiosulphate_STrfase_CS"/>
</dbReference>
<dbReference type="GO" id="GO:0004792">
    <property type="term" value="F:thiosulfate-cyanide sulfurtransferase activity"/>
    <property type="evidence" value="ECO:0007669"/>
    <property type="project" value="InterPro"/>
</dbReference>
<feature type="domain" description="Rhodanese" evidence="2">
    <location>
        <begin position="164"/>
        <end position="269"/>
    </location>
</feature>
<keyword evidence="1" id="KW-0677">Repeat</keyword>
<evidence type="ECO:0000256" key="1">
    <source>
        <dbReference type="ARBA" id="ARBA00022737"/>
    </source>
</evidence>
<dbReference type="InterPro" id="IPR051126">
    <property type="entry name" value="Thiosulfate_sulfurtransferase"/>
</dbReference>
<sequence length="270" mass="28133">MDDAVGYGNDGPIVSAAWLADHLNQSEVRVLDARPGAAYAAGHLPGAWWFDPYPTKLRSSAPDAVAAFVAESAAGLRRAGVRPGERVVVYEDVAGTSAARVVWLLDYLGHGGGALLDGGLAAWVAAGGATTRAVPEPDPSAFVPVPAPALLASADEIAGAIAAGGDRLRVLDTRGQPERMAGTIPGSIPLDWVEHLNPDGTLRPPTTLRARYATAGLTPEDERPIVAFCGSGYRAAHAYVVLKALGFPTVANYAPSWAEWGRRSDLPVAR</sequence>
<dbReference type="PROSITE" id="PS50206">
    <property type="entry name" value="RHODANESE_3"/>
    <property type="match status" value="2"/>
</dbReference>
<gene>
    <name evidence="3" type="ORF">AVDCRST_MAG73-2193</name>
</gene>
<accession>A0A6J4U8R5</accession>
<evidence type="ECO:0000259" key="2">
    <source>
        <dbReference type="PROSITE" id="PS50206"/>
    </source>
</evidence>
<organism evidence="3">
    <name type="scientific">uncultured Thermomicrobiales bacterium</name>
    <dbReference type="NCBI Taxonomy" id="1645740"/>
    <lineage>
        <taxon>Bacteria</taxon>
        <taxon>Pseudomonadati</taxon>
        <taxon>Thermomicrobiota</taxon>
        <taxon>Thermomicrobia</taxon>
        <taxon>Thermomicrobiales</taxon>
        <taxon>environmental samples</taxon>
    </lineage>
</organism>
<name>A0A6J4U8R5_9BACT</name>
<feature type="domain" description="Rhodanese" evidence="2">
    <location>
        <begin position="24"/>
        <end position="132"/>
    </location>
</feature>
<dbReference type="AlphaFoldDB" id="A0A6J4U8R5"/>
<dbReference type="SMART" id="SM00450">
    <property type="entry name" value="RHOD"/>
    <property type="match status" value="2"/>
</dbReference>
<dbReference type="PANTHER" id="PTHR43855:SF1">
    <property type="entry name" value="THIOSULFATE SULFURTRANSFERASE"/>
    <property type="match status" value="1"/>
</dbReference>
<dbReference type="InterPro" id="IPR036873">
    <property type="entry name" value="Rhodanese-like_dom_sf"/>
</dbReference>